<dbReference type="SUPFAM" id="SSF56300">
    <property type="entry name" value="Metallo-dependent phosphatases"/>
    <property type="match status" value="1"/>
</dbReference>
<dbReference type="Pfam" id="PF00149">
    <property type="entry name" value="Metallophos"/>
    <property type="match status" value="1"/>
</dbReference>
<protein>
    <submittedName>
        <fullName evidence="5">Metallophosphoesterase</fullName>
    </submittedName>
</protein>
<dbReference type="PANTHER" id="PTHR31302:SF31">
    <property type="entry name" value="PHOSPHODIESTERASE YAEI"/>
    <property type="match status" value="1"/>
</dbReference>
<evidence type="ECO:0000256" key="3">
    <source>
        <dbReference type="SAM" id="Phobius"/>
    </source>
</evidence>
<evidence type="ECO:0000313" key="6">
    <source>
        <dbReference type="Proteomes" id="UP001596989"/>
    </source>
</evidence>
<dbReference type="PANTHER" id="PTHR31302">
    <property type="entry name" value="TRANSMEMBRANE PROTEIN WITH METALLOPHOSPHOESTERASE DOMAIN-RELATED"/>
    <property type="match status" value="1"/>
</dbReference>
<keyword evidence="2" id="KW-0378">Hydrolase</keyword>
<dbReference type="InterPro" id="IPR029052">
    <property type="entry name" value="Metallo-depent_PP-like"/>
</dbReference>
<dbReference type="Proteomes" id="UP001596989">
    <property type="component" value="Unassembled WGS sequence"/>
</dbReference>
<keyword evidence="3" id="KW-0812">Transmembrane</keyword>
<evidence type="ECO:0000259" key="4">
    <source>
        <dbReference type="Pfam" id="PF00149"/>
    </source>
</evidence>
<evidence type="ECO:0000313" key="5">
    <source>
        <dbReference type="EMBL" id="MFD0961421.1"/>
    </source>
</evidence>
<dbReference type="EMBL" id="JBHTJZ010000035">
    <property type="protein sequence ID" value="MFD0961421.1"/>
    <property type="molecule type" value="Genomic_DNA"/>
</dbReference>
<organism evidence="5 6">
    <name type="scientific">Paenibacillus chungangensis</name>
    <dbReference type="NCBI Taxonomy" id="696535"/>
    <lineage>
        <taxon>Bacteria</taxon>
        <taxon>Bacillati</taxon>
        <taxon>Bacillota</taxon>
        <taxon>Bacilli</taxon>
        <taxon>Bacillales</taxon>
        <taxon>Paenibacillaceae</taxon>
        <taxon>Paenibacillus</taxon>
    </lineage>
</organism>
<sequence>MEGRRGSHAFFIGVILLAAAIYLLLILPTQWVKVESVRANIGVGLRILQISDLHVDMLRVSPSALKRIIHDAKPDYILLTGDYTYREAYLPRLEQYVRMIASCGIPAYAVLGNHDYEFPRVKRIIGLFRANGIPVLRNESIQLPRFQLVGIDNSSTGHSRPTRAFKHVVRKNGKPVIVMTHDPNVILTMSEQFHYMMAGHFHGKQLNIPFFFKLKSKGPLPDRGIYKGVHQHALGKFYISKGIGQAGVNARFLVRSEVTIHDL</sequence>
<feature type="domain" description="Calcineurin-like phosphoesterase" evidence="4">
    <location>
        <begin position="45"/>
        <end position="202"/>
    </location>
</feature>
<accession>A0ABW3HV94</accession>
<evidence type="ECO:0000256" key="1">
    <source>
        <dbReference type="ARBA" id="ARBA00022723"/>
    </source>
</evidence>
<dbReference type="Gene3D" id="3.60.21.10">
    <property type="match status" value="1"/>
</dbReference>
<keyword evidence="3" id="KW-0472">Membrane</keyword>
<gene>
    <name evidence="5" type="ORF">ACFQ2I_18880</name>
</gene>
<keyword evidence="3" id="KW-1133">Transmembrane helix</keyword>
<keyword evidence="6" id="KW-1185">Reference proteome</keyword>
<evidence type="ECO:0000256" key="2">
    <source>
        <dbReference type="ARBA" id="ARBA00022801"/>
    </source>
</evidence>
<dbReference type="InterPro" id="IPR004843">
    <property type="entry name" value="Calcineurin-like_PHP"/>
</dbReference>
<reference evidence="6" key="1">
    <citation type="journal article" date="2019" name="Int. J. Syst. Evol. Microbiol.">
        <title>The Global Catalogue of Microorganisms (GCM) 10K type strain sequencing project: providing services to taxonomists for standard genome sequencing and annotation.</title>
        <authorList>
            <consortium name="The Broad Institute Genomics Platform"/>
            <consortium name="The Broad Institute Genome Sequencing Center for Infectious Disease"/>
            <person name="Wu L."/>
            <person name="Ma J."/>
        </authorList>
    </citation>
    <scope>NUCLEOTIDE SEQUENCE [LARGE SCALE GENOMIC DNA]</scope>
    <source>
        <strain evidence="6">CCUG 59129</strain>
    </source>
</reference>
<keyword evidence="1" id="KW-0479">Metal-binding</keyword>
<dbReference type="InterPro" id="IPR051158">
    <property type="entry name" value="Metallophosphoesterase_sf"/>
</dbReference>
<feature type="transmembrane region" description="Helical" evidence="3">
    <location>
        <begin position="9"/>
        <end position="31"/>
    </location>
</feature>
<proteinExistence type="predicted"/>
<name>A0ABW3HV94_9BACL</name>
<comment type="caution">
    <text evidence="5">The sequence shown here is derived from an EMBL/GenBank/DDBJ whole genome shotgun (WGS) entry which is preliminary data.</text>
</comment>
<dbReference type="RefSeq" id="WP_377566971.1">
    <property type="nucleotide sequence ID" value="NZ_JBHTJZ010000035.1"/>
</dbReference>